<dbReference type="Pfam" id="PF03551">
    <property type="entry name" value="PadR"/>
    <property type="match status" value="1"/>
</dbReference>
<proteinExistence type="predicted"/>
<dbReference type="Proteomes" id="UP000294684">
    <property type="component" value="Unassembled WGS sequence"/>
</dbReference>
<keyword evidence="2" id="KW-0238">DNA-binding</keyword>
<dbReference type="PANTHER" id="PTHR33169">
    <property type="entry name" value="PADR-FAMILY TRANSCRIPTIONAL REGULATOR"/>
    <property type="match status" value="1"/>
</dbReference>
<protein>
    <submittedName>
        <fullName evidence="2">DNA-binding PadR family transcriptional regulator</fullName>
    </submittedName>
</protein>
<dbReference type="InterPro" id="IPR036388">
    <property type="entry name" value="WH-like_DNA-bd_sf"/>
</dbReference>
<evidence type="ECO:0000313" key="2">
    <source>
        <dbReference type="EMBL" id="TDY72856.1"/>
    </source>
</evidence>
<dbReference type="SUPFAM" id="SSF46785">
    <property type="entry name" value="Winged helix' DNA-binding domain"/>
    <property type="match status" value="1"/>
</dbReference>
<evidence type="ECO:0000259" key="1">
    <source>
        <dbReference type="Pfam" id="PF03551"/>
    </source>
</evidence>
<dbReference type="InterPro" id="IPR036390">
    <property type="entry name" value="WH_DNA-bd_sf"/>
</dbReference>
<dbReference type="EMBL" id="SORO01000001">
    <property type="protein sequence ID" value="TDY72856.1"/>
    <property type="molecule type" value="Genomic_DNA"/>
</dbReference>
<dbReference type="Gene3D" id="1.10.10.10">
    <property type="entry name" value="Winged helix-like DNA-binding domain superfamily/Winged helix DNA-binding domain"/>
    <property type="match status" value="1"/>
</dbReference>
<dbReference type="PANTHER" id="PTHR33169:SF14">
    <property type="entry name" value="TRANSCRIPTIONAL REGULATOR RV3488"/>
    <property type="match status" value="1"/>
</dbReference>
<dbReference type="OrthoDB" id="9808017at2"/>
<dbReference type="GeneID" id="79827175"/>
<comment type="caution">
    <text evidence="2">The sequence shown here is derived from an EMBL/GenBank/DDBJ whole genome shotgun (WGS) entry which is preliminary data.</text>
</comment>
<dbReference type="AlphaFoldDB" id="A0A4R8N0T8"/>
<feature type="domain" description="Transcription regulator PadR N-terminal" evidence="1">
    <location>
        <begin position="15"/>
        <end position="83"/>
    </location>
</feature>
<evidence type="ECO:0000313" key="3">
    <source>
        <dbReference type="Proteomes" id="UP000294684"/>
    </source>
</evidence>
<keyword evidence="3" id="KW-1185">Reference proteome</keyword>
<dbReference type="InterPro" id="IPR005149">
    <property type="entry name" value="Tscrpt_reg_PadR_N"/>
</dbReference>
<dbReference type="GO" id="GO:0003677">
    <property type="term" value="F:DNA binding"/>
    <property type="evidence" value="ECO:0007669"/>
    <property type="project" value="UniProtKB-KW"/>
</dbReference>
<dbReference type="RefSeq" id="WP_020776649.1">
    <property type="nucleotide sequence ID" value="NZ_RQGE01000010.1"/>
</dbReference>
<organism evidence="2 3">
    <name type="scientific">Leptospira meyeri</name>
    <dbReference type="NCBI Taxonomy" id="29508"/>
    <lineage>
        <taxon>Bacteria</taxon>
        <taxon>Pseudomonadati</taxon>
        <taxon>Spirochaetota</taxon>
        <taxon>Spirochaetia</taxon>
        <taxon>Leptospirales</taxon>
        <taxon>Leptospiraceae</taxon>
        <taxon>Leptospira</taxon>
    </lineage>
</organism>
<reference evidence="2 3" key="1">
    <citation type="submission" date="2019-03" db="EMBL/GenBank/DDBJ databases">
        <title>Genomic Encyclopedia of Archaeal and Bacterial Type Strains, Phase II (KMG-II): from individual species to whole genera.</title>
        <authorList>
            <person name="Goeker M."/>
        </authorList>
    </citation>
    <scope>NUCLEOTIDE SEQUENCE [LARGE SCALE GENOMIC DNA]</scope>
    <source>
        <strain evidence="2 3">DSM 21537</strain>
    </source>
</reference>
<accession>A0A4R8N0T8</accession>
<sequence>MRINEFFSSFIKIHILHHCEKEEIYGVWMMEELKEHGYKISPGSLYPMLKNLEEKGLIRSRVEQIGKVKRKFYRITSKGKKELFAAKAKLKELIGEILSK</sequence>
<gene>
    <name evidence="2" type="ORF">CLV96_1872</name>
</gene>
<dbReference type="InterPro" id="IPR052509">
    <property type="entry name" value="Metal_resp_DNA-bind_regulator"/>
</dbReference>
<name>A0A4R8N0T8_LEPME</name>